<sequence>MRLQRVSHRSSIFHLPKQPPLVSSRPHFFFLEPPVLPPFKLIKPCSSASPAVFGKKGVRFRRIVPINSADNDFGSNGAVNSSSDTDDCEDSLLGNGYCLPPQEIIDIVDAAPLPKLSLSPRRDKVLFLKRRSLPPLAELARPELKLAGLRIDGKCNARSRMSYCTGIGIHKVRDDGTLGPEKEIYGLPSGAKINFVTWSNDGSHLAFSVRTDEEDGSSSMLRVWVADIETGKARPLFQASDIFLNAVFDNFVWINNSTLLVCTIPLSRGDPPKKPLVPSGPRIKSNEQMEIIQSRSHQDLSKDKYDADLFDYYATSQLVLASLDGSVKLVGSPAVYTSLEPSPDKNYIKICSIHRPYSFTVSCGRFPRKVNLWTADGKFLRELCYLPLAEDIPITHNSVRKGKRSIQWRADKPSTLVWVEAQDGGDAKIEVSPRDIIYTEPAEPLENEQPVVLHKLDFRYRGISWCDDLLALVYESWYRTRKVQTWIISPGCESASPRILVDRSSEDVYSDPGSPVLRRTRSGTSVIVKIKKEGEEGTYVLLKGKGATPQGNIPFLDLFDMQ</sequence>
<evidence type="ECO:0000313" key="3">
    <source>
        <dbReference type="Proteomes" id="UP000231279"/>
    </source>
</evidence>
<dbReference type="GO" id="GO:0004252">
    <property type="term" value="F:serine-type endopeptidase activity"/>
    <property type="evidence" value="ECO:0007669"/>
    <property type="project" value="TreeGrafter"/>
</dbReference>
<keyword evidence="3" id="KW-1185">Reference proteome</keyword>
<evidence type="ECO:0000256" key="1">
    <source>
        <dbReference type="ARBA" id="ARBA00022801"/>
    </source>
</evidence>
<accession>A0A2G9G0H5</accession>
<comment type="caution">
    <text evidence="2">The sequence shown here is derived from an EMBL/GenBank/DDBJ whole genome shotgun (WGS) entry which is preliminary data.</text>
</comment>
<dbReference type="PANTHER" id="PTHR42776">
    <property type="entry name" value="SERINE PEPTIDASE S9 FAMILY MEMBER"/>
    <property type="match status" value="1"/>
</dbReference>
<name>A0A2G9G0H5_9LAMI</name>
<dbReference type="EMBL" id="NKXS01008048">
    <property type="protein sequence ID" value="PIM98828.1"/>
    <property type="molecule type" value="Genomic_DNA"/>
</dbReference>
<keyword evidence="1" id="KW-0378">Hydrolase</keyword>
<proteinExistence type="predicted"/>
<protein>
    <submittedName>
        <fullName evidence="2">Uncharacterized protein</fullName>
    </submittedName>
</protein>
<reference evidence="3" key="1">
    <citation type="journal article" date="2018" name="Gigascience">
        <title>Genome assembly of the Pink Ipe (Handroanthus impetiginosus, Bignoniaceae), a highly valued, ecologically keystone Neotropical timber forest tree.</title>
        <authorList>
            <person name="Silva-Junior O.B."/>
            <person name="Grattapaglia D."/>
            <person name="Novaes E."/>
            <person name="Collevatti R.G."/>
        </authorList>
    </citation>
    <scope>NUCLEOTIDE SEQUENCE [LARGE SCALE GENOMIC DNA]</scope>
    <source>
        <strain evidence="3">cv. UFG-1</strain>
    </source>
</reference>
<dbReference type="SUPFAM" id="SSF82171">
    <property type="entry name" value="DPP6 N-terminal domain-like"/>
    <property type="match status" value="1"/>
</dbReference>
<dbReference type="PANTHER" id="PTHR42776:SF28">
    <property type="entry name" value="GLUTAMYL ENDOPEPTIDASE, CHLOROPLASTIC-RELATED"/>
    <property type="match status" value="1"/>
</dbReference>
<organism evidence="2 3">
    <name type="scientific">Handroanthus impetiginosus</name>
    <dbReference type="NCBI Taxonomy" id="429701"/>
    <lineage>
        <taxon>Eukaryota</taxon>
        <taxon>Viridiplantae</taxon>
        <taxon>Streptophyta</taxon>
        <taxon>Embryophyta</taxon>
        <taxon>Tracheophyta</taxon>
        <taxon>Spermatophyta</taxon>
        <taxon>Magnoliopsida</taxon>
        <taxon>eudicotyledons</taxon>
        <taxon>Gunneridae</taxon>
        <taxon>Pentapetalae</taxon>
        <taxon>asterids</taxon>
        <taxon>lamiids</taxon>
        <taxon>Lamiales</taxon>
        <taxon>Bignoniaceae</taxon>
        <taxon>Crescentiina</taxon>
        <taxon>Tabebuia alliance</taxon>
        <taxon>Handroanthus</taxon>
    </lineage>
</organism>
<gene>
    <name evidence="2" type="ORF">CDL12_28687</name>
</gene>
<evidence type="ECO:0000313" key="2">
    <source>
        <dbReference type="EMBL" id="PIM98828.1"/>
    </source>
</evidence>
<dbReference type="AlphaFoldDB" id="A0A2G9G0H5"/>
<dbReference type="Proteomes" id="UP000231279">
    <property type="component" value="Unassembled WGS sequence"/>
</dbReference>
<dbReference type="STRING" id="429701.A0A2G9G0H5"/>
<dbReference type="OrthoDB" id="43744at2759"/>